<protein>
    <submittedName>
        <fullName evidence="2">Uncharacterized protein</fullName>
    </submittedName>
</protein>
<gene>
    <name evidence="2" type="ordered locus">FFONT_0126</name>
</gene>
<sequence length="38" mass="4012">MLNLKHVPMQLLEAWGRGAVSPPGRANDGNGIKPSLDA</sequence>
<dbReference type="Proteomes" id="UP000007391">
    <property type="component" value="Chromosome"/>
</dbReference>
<evidence type="ECO:0000313" key="3">
    <source>
        <dbReference type="Proteomes" id="UP000007391"/>
    </source>
</evidence>
<dbReference type="InParanoid" id="H9ZZG1"/>
<dbReference type="KEGG" id="ffo:FFONT_0126"/>
<keyword evidence="3" id="KW-1185">Reference proteome</keyword>
<dbReference type="AlphaFoldDB" id="H9ZZG1"/>
<organism evidence="2 3">
    <name type="scientific">Fervidicoccus fontis (strain DSM 19380 / JCM 18336 / VKM B-2539 / Kam940)</name>
    <dbReference type="NCBI Taxonomy" id="1163730"/>
    <lineage>
        <taxon>Archaea</taxon>
        <taxon>Thermoproteota</taxon>
        <taxon>Thermoprotei</taxon>
        <taxon>Fervidicoccales</taxon>
        <taxon>Fervidicoccaceae</taxon>
        <taxon>Fervidicoccus</taxon>
    </lineage>
</organism>
<name>H9ZZG1_FERFK</name>
<evidence type="ECO:0000256" key="1">
    <source>
        <dbReference type="SAM" id="MobiDB-lite"/>
    </source>
</evidence>
<accession>H9ZZG1</accession>
<reference evidence="3" key="1">
    <citation type="submission" date="2012-03" db="EMBL/GenBank/DDBJ databases">
        <title>Fervidicoccus fontis complete genome analysis confirms its distinct phylogenetic position and predicts its environmental function.</title>
        <authorList>
            <person name="Lebedinsky A.V."/>
            <person name="Mardanov A.V."/>
            <person name="Gumerov V.M."/>
            <person name="Beletsky A.V."/>
            <person name="Kublanov I.V."/>
            <person name="Perevalova A.A."/>
            <person name="Bonch-Osmolovskaya E.A."/>
            <person name="Ravin N.V."/>
            <person name="Skryabin K.G."/>
        </authorList>
    </citation>
    <scope>NUCLEOTIDE SEQUENCE [LARGE SCALE GENOMIC DNA]</scope>
    <source>
        <strain evidence="3">DSM 19380 / VKM B-2539 / Kam940</strain>
    </source>
</reference>
<feature type="region of interest" description="Disordered" evidence="1">
    <location>
        <begin position="16"/>
        <end position="38"/>
    </location>
</feature>
<dbReference type="STRING" id="1163730.FFONT_0126"/>
<dbReference type="EMBL" id="CP003423">
    <property type="protein sequence ID" value="AFH42118.1"/>
    <property type="molecule type" value="Genomic_DNA"/>
</dbReference>
<evidence type="ECO:0000313" key="2">
    <source>
        <dbReference type="EMBL" id="AFH42118.1"/>
    </source>
</evidence>
<proteinExistence type="predicted"/>
<dbReference type="HOGENOM" id="CLU_3322795_0_0_2"/>
<reference evidence="2 3" key="2">
    <citation type="journal article" date="2014" name="Extremophiles">
        <title>Analysis of the complete genome of Fervidococcus fontis confirms the distinct phylogenetic position of the order Fervidicoccales and suggests its environmental function.</title>
        <authorList>
            <person name="Lebedinsky A.V."/>
            <person name="Mardanov A.V."/>
            <person name="Kublanov I.V."/>
            <person name="Gumerov V.M."/>
            <person name="Beletsky A.V."/>
            <person name="Perevalova A.A."/>
            <person name="Bidzhieva S.Kh."/>
            <person name="Bonch-Osmolovskaya E.A."/>
            <person name="Skryabin K.G."/>
            <person name="Ravin N.V."/>
        </authorList>
    </citation>
    <scope>NUCLEOTIDE SEQUENCE [LARGE SCALE GENOMIC DNA]</scope>
    <source>
        <strain evidence="3">DSM 19380 / VKM B-2539 / Kam940</strain>
    </source>
</reference>